<accession>A0ABU7IA35</accession>
<name>A0ABU7IA35_9SPHI</name>
<evidence type="ECO:0008006" key="3">
    <source>
        <dbReference type="Google" id="ProtNLM"/>
    </source>
</evidence>
<gene>
    <name evidence="1" type="ORF">VRU48_14605</name>
</gene>
<dbReference type="EMBL" id="JAZDQT010000002">
    <property type="protein sequence ID" value="MEE1946353.1"/>
    <property type="molecule type" value="Genomic_DNA"/>
</dbReference>
<dbReference type="RefSeq" id="WP_330108654.1">
    <property type="nucleotide sequence ID" value="NZ_JAZDQT010000002.1"/>
</dbReference>
<reference evidence="1 2" key="1">
    <citation type="submission" date="2024-01" db="EMBL/GenBank/DDBJ databases">
        <title>Pedobacter sp. nov., isolated from fresh soil.</title>
        <authorList>
            <person name="Le N.T.T."/>
        </authorList>
    </citation>
    <scope>NUCLEOTIDE SEQUENCE [LARGE SCALE GENOMIC DNA]</scope>
    <source>
        <strain evidence="1 2">KR3-3</strain>
    </source>
</reference>
<evidence type="ECO:0000313" key="1">
    <source>
        <dbReference type="EMBL" id="MEE1946353.1"/>
    </source>
</evidence>
<comment type="caution">
    <text evidence="1">The sequence shown here is derived from an EMBL/GenBank/DDBJ whole genome shotgun (WGS) entry which is preliminary data.</text>
</comment>
<organism evidence="1 2">
    <name type="scientific">Pedobacter albus</name>
    <dbReference type="NCBI Taxonomy" id="3113905"/>
    <lineage>
        <taxon>Bacteria</taxon>
        <taxon>Pseudomonadati</taxon>
        <taxon>Bacteroidota</taxon>
        <taxon>Sphingobacteriia</taxon>
        <taxon>Sphingobacteriales</taxon>
        <taxon>Sphingobacteriaceae</taxon>
        <taxon>Pedobacter</taxon>
    </lineage>
</organism>
<proteinExistence type="predicted"/>
<protein>
    <recommendedName>
        <fullName evidence="3">VWFA domain-containing protein</fullName>
    </recommendedName>
</protein>
<dbReference type="Proteomes" id="UP001336835">
    <property type="component" value="Unassembled WGS sequence"/>
</dbReference>
<keyword evidence="2" id="KW-1185">Reference proteome</keyword>
<evidence type="ECO:0000313" key="2">
    <source>
        <dbReference type="Proteomes" id="UP001336835"/>
    </source>
</evidence>
<sequence>MQDNLLLPLRRSWGKSRLSKFDLPPRTISNMKTKLLLLIVLCFLTSSFKQKDSVRPAPPLLQNLNISFLLDLSDRIDPKKNPGIYQRDVEHIKSVEAAFVKHVQRKKVMLLNDQMQVFFEPIPSKPDINKLSEQLMVYFDKTANKGKIATVNKKYADVPSKIYQSAIKDNFYVGSDTWRFFKSKVKKYCIKDNYRNILVILTDGYMFYKGTITEDKNMTTYLTPALIKEKKLTGANFKDIIKKSNLGFIPATNGLNNLEVLVLGINPSKSNPFEEDVINQYWSDWFKAMNVKKFSINTTDLPVFVDPVIREFIK</sequence>